<accession>A0A9X0D8K8</accession>
<sequence length="324" mass="36336">MAQTVKLALSTLLGMLGWHGVFLLFLIVSFKLFLVEKTVQCVHALDSNSVPWRALKKLYEFKCACHFYDERTDWDFHAEHCIRCQQLKRDWALVKIAVSAIFSLLYPLVWLSLSFLQSYYYACADVGPPRTSLTSICDVIDEDVPKDYDKDYALAVIRSKVIGGVLFVSTLFFLGVFVIIYGEIENYLKKFDLSGNGQDILQVQVSVLPGRSSGTLESPSSQGNRVPSVTSALETLEAGSQTTNQQQAVDGNKVIRINLSDKFAAALQGSLQDGAWQGIDIRCSQQDENRSQQGSYAPFRPPSRMRLEQEARGEHSYESLHQLT</sequence>
<proteinExistence type="predicted"/>
<name>A0A9X0D8K8_9CNID</name>
<keyword evidence="2" id="KW-1133">Transmembrane helix</keyword>
<comment type="caution">
    <text evidence="3">The sequence shown here is derived from an EMBL/GenBank/DDBJ whole genome shotgun (WGS) entry which is preliminary data.</text>
</comment>
<dbReference type="EMBL" id="MU825427">
    <property type="protein sequence ID" value="KAJ7389608.1"/>
    <property type="molecule type" value="Genomic_DNA"/>
</dbReference>
<dbReference type="AlphaFoldDB" id="A0A9X0D8K8"/>
<organism evidence="3 4">
    <name type="scientific">Desmophyllum pertusum</name>
    <dbReference type="NCBI Taxonomy" id="174260"/>
    <lineage>
        <taxon>Eukaryota</taxon>
        <taxon>Metazoa</taxon>
        <taxon>Cnidaria</taxon>
        <taxon>Anthozoa</taxon>
        <taxon>Hexacorallia</taxon>
        <taxon>Scleractinia</taxon>
        <taxon>Caryophylliina</taxon>
        <taxon>Caryophylliidae</taxon>
        <taxon>Desmophyllum</taxon>
    </lineage>
</organism>
<evidence type="ECO:0000313" key="4">
    <source>
        <dbReference type="Proteomes" id="UP001163046"/>
    </source>
</evidence>
<feature type="transmembrane region" description="Helical" evidence="2">
    <location>
        <begin position="12"/>
        <end position="34"/>
    </location>
</feature>
<keyword evidence="2" id="KW-0472">Membrane</keyword>
<feature type="transmembrane region" description="Helical" evidence="2">
    <location>
        <begin position="92"/>
        <end position="111"/>
    </location>
</feature>
<feature type="compositionally biased region" description="Basic and acidic residues" evidence="1">
    <location>
        <begin position="305"/>
        <end position="318"/>
    </location>
</feature>
<feature type="transmembrane region" description="Helical" evidence="2">
    <location>
        <begin position="161"/>
        <end position="181"/>
    </location>
</feature>
<dbReference type="Proteomes" id="UP001163046">
    <property type="component" value="Unassembled WGS sequence"/>
</dbReference>
<keyword evidence="4" id="KW-1185">Reference proteome</keyword>
<evidence type="ECO:0000256" key="2">
    <source>
        <dbReference type="SAM" id="Phobius"/>
    </source>
</evidence>
<evidence type="ECO:0000256" key="1">
    <source>
        <dbReference type="SAM" id="MobiDB-lite"/>
    </source>
</evidence>
<reference evidence="3" key="1">
    <citation type="submission" date="2023-01" db="EMBL/GenBank/DDBJ databases">
        <title>Genome assembly of the deep-sea coral Lophelia pertusa.</title>
        <authorList>
            <person name="Herrera S."/>
            <person name="Cordes E."/>
        </authorList>
    </citation>
    <scope>NUCLEOTIDE SEQUENCE</scope>
    <source>
        <strain evidence="3">USNM1676648</strain>
        <tissue evidence="3">Polyp</tissue>
    </source>
</reference>
<keyword evidence="2" id="KW-0812">Transmembrane</keyword>
<protein>
    <submittedName>
        <fullName evidence="3">Uncharacterized protein</fullName>
    </submittedName>
</protein>
<gene>
    <name evidence="3" type="ORF">OS493_029944</name>
</gene>
<dbReference type="OrthoDB" id="5965319at2759"/>
<feature type="region of interest" description="Disordered" evidence="1">
    <location>
        <begin position="285"/>
        <end position="324"/>
    </location>
</feature>
<evidence type="ECO:0000313" key="3">
    <source>
        <dbReference type="EMBL" id="KAJ7389608.1"/>
    </source>
</evidence>